<proteinExistence type="predicted"/>
<evidence type="ECO:0000313" key="1">
    <source>
        <dbReference type="EMBL" id="CAF5061471.1"/>
    </source>
</evidence>
<dbReference type="Proteomes" id="UP000676336">
    <property type="component" value="Unassembled WGS sequence"/>
</dbReference>
<organism evidence="1 2">
    <name type="scientific">Rotaria magnacalcarata</name>
    <dbReference type="NCBI Taxonomy" id="392030"/>
    <lineage>
        <taxon>Eukaryota</taxon>
        <taxon>Metazoa</taxon>
        <taxon>Spiralia</taxon>
        <taxon>Gnathifera</taxon>
        <taxon>Rotifera</taxon>
        <taxon>Eurotatoria</taxon>
        <taxon>Bdelloidea</taxon>
        <taxon>Philodinida</taxon>
        <taxon>Philodinidae</taxon>
        <taxon>Rotaria</taxon>
    </lineage>
</organism>
<dbReference type="AlphaFoldDB" id="A0A8S3ELS5"/>
<name>A0A8S3ELS5_9BILA</name>
<accession>A0A8S3ELS5</accession>
<gene>
    <name evidence="1" type="ORF">SMN809_LOCUS59784</name>
</gene>
<evidence type="ECO:0000313" key="2">
    <source>
        <dbReference type="Proteomes" id="UP000676336"/>
    </source>
</evidence>
<protein>
    <submittedName>
        <fullName evidence="1">Uncharacterized protein</fullName>
    </submittedName>
</protein>
<comment type="caution">
    <text evidence="1">The sequence shown here is derived from an EMBL/GenBank/DDBJ whole genome shotgun (WGS) entry which is preliminary data.</text>
</comment>
<dbReference type="EMBL" id="CAJOBI010229637">
    <property type="protein sequence ID" value="CAF5061471.1"/>
    <property type="molecule type" value="Genomic_DNA"/>
</dbReference>
<feature type="non-terminal residue" evidence="1">
    <location>
        <position position="62"/>
    </location>
</feature>
<reference evidence="1" key="1">
    <citation type="submission" date="2021-02" db="EMBL/GenBank/DDBJ databases">
        <authorList>
            <person name="Nowell W R."/>
        </authorList>
    </citation>
    <scope>NUCLEOTIDE SEQUENCE</scope>
</reference>
<sequence length="62" mass="6884">MNDSTTYNGRSRPRAQSLFEYRSQSNAEITVTLLDRLIASQAISSASNETTDCSDQADIIIR</sequence>